<evidence type="ECO:0000259" key="1">
    <source>
        <dbReference type="Pfam" id="PF22700"/>
    </source>
</evidence>
<dbReference type="InterPro" id="IPR053859">
    <property type="entry name" value="MVD-like_N"/>
</dbReference>
<comment type="caution">
    <text evidence="2">The sequence shown here is derived from an EMBL/GenBank/DDBJ whole genome shotgun (WGS) entry which is preliminary data.</text>
</comment>
<organism evidence="2 3">
    <name type="scientific">Tuber borchii</name>
    <name type="common">White truffle</name>
    <dbReference type="NCBI Taxonomy" id="42251"/>
    <lineage>
        <taxon>Eukaryota</taxon>
        <taxon>Fungi</taxon>
        <taxon>Dikarya</taxon>
        <taxon>Ascomycota</taxon>
        <taxon>Pezizomycotina</taxon>
        <taxon>Pezizomycetes</taxon>
        <taxon>Pezizales</taxon>
        <taxon>Tuberaceae</taxon>
        <taxon>Tuber</taxon>
    </lineage>
</organism>
<accession>A0A2T6ZXG2</accession>
<protein>
    <recommendedName>
        <fullName evidence="1">Diphosphomevalonate decarboxylase-like N-terminal domain-containing protein</fullName>
    </recommendedName>
</protein>
<name>A0A2T6ZXG2_TUBBO</name>
<dbReference type="Pfam" id="PF22700">
    <property type="entry name" value="MVD-like_N"/>
    <property type="match status" value="1"/>
</dbReference>
<feature type="domain" description="Diphosphomevalonate decarboxylase-like N-terminal" evidence="1">
    <location>
        <begin position="54"/>
        <end position="117"/>
    </location>
</feature>
<dbReference type="OrthoDB" id="10253702at2759"/>
<evidence type="ECO:0000313" key="3">
    <source>
        <dbReference type="Proteomes" id="UP000244722"/>
    </source>
</evidence>
<dbReference type="Gene3D" id="3.30.230.10">
    <property type="match status" value="1"/>
</dbReference>
<reference evidence="2 3" key="1">
    <citation type="submission" date="2017-04" db="EMBL/GenBank/DDBJ databases">
        <title>Draft genome sequence of Tuber borchii Vittad., a whitish edible truffle.</title>
        <authorList>
            <consortium name="DOE Joint Genome Institute"/>
            <person name="Murat C."/>
            <person name="Kuo A."/>
            <person name="Barry K.W."/>
            <person name="Clum A."/>
            <person name="Dockter R.B."/>
            <person name="Fauchery L."/>
            <person name="Iotti M."/>
            <person name="Kohler A."/>
            <person name="Labutti K."/>
            <person name="Lindquist E.A."/>
            <person name="Lipzen A."/>
            <person name="Ohm R.A."/>
            <person name="Wang M."/>
            <person name="Grigoriev I.V."/>
            <person name="Zambonelli A."/>
            <person name="Martin F.M."/>
        </authorList>
    </citation>
    <scope>NUCLEOTIDE SEQUENCE [LARGE SCALE GENOMIC DNA]</scope>
    <source>
        <strain evidence="2 3">Tbo3840</strain>
    </source>
</reference>
<dbReference type="AlphaFoldDB" id="A0A2T6ZXG2"/>
<proteinExistence type="predicted"/>
<gene>
    <name evidence="2" type="ORF">B9Z19DRAFT_1123985</name>
</gene>
<keyword evidence="3" id="KW-1185">Reference proteome</keyword>
<dbReference type="EMBL" id="NESQ01000071">
    <property type="protein sequence ID" value="PUU80197.1"/>
    <property type="molecule type" value="Genomic_DNA"/>
</dbReference>
<dbReference type="STRING" id="42251.A0A2T6ZXG2"/>
<dbReference type="InterPro" id="IPR014721">
    <property type="entry name" value="Ribsml_uS5_D2-typ_fold_subgr"/>
</dbReference>
<evidence type="ECO:0000313" key="2">
    <source>
        <dbReference type="EMBL" id="PUU80197.1"/>
    </source>
</evidence>
<sequence>MANKVYTASTTAPVNIAVANCVFTPPAPDSVPSDPAGSSSPLPLPLIILKSNNALPNIFLNKYWPKRDTELNLPTNTSFSQADLRTNTTAASRSTFTVNSLWPISEAQDDSGAQQIACFANSKF</sequence>
<dbReference type="Proteomes" id="UP000244722">
    <property type="component" value="Unassembled WGS sequence"/>
</dbReference>